<evidence type="ECO:0000259" key="5">
    <source>
        <dbReference type="PROSITE" id="PS50222"/>
    </source>
</evidence>
<dbReference type="PANTHER" id="PTHR13025:SF6">
    <property type="entry name" value="EF-HAND DOMAIN-CONTAINING PROTEIN-RELATED"/>
    <property type="match status" value="1"/>
</dbReference>
<evidence type="ECO:0000313" key="7">
    <source>
        <dbReference type="Proteomes" id="UP000653454"/>
    </source>
</evidence>
<evidence type="ECO:0000256" key="4">
    <source>
        <dbReference type="SAM" id="Coils"/>
    </source>
</evidence>
<dbReference type="InterPro" id="IPR002048">
    <property type="entry name" value="EF_hand_dom"/>
</dbReference>
<dbReference type="AlphaFoldDB" id="A0A8S4FPX6"/>
<dbReference type="Gene3D" id="1.10.238.10">
    <property type="entry name" value="EF-hand"/>
    <property type="match status" value="1"/>
</dbReference>
<reference evidence="6" key="1">
    <citation type="submission" date="2020-11" db="EMBL/GenBank/DDBJ databases">
        <authorList>
            <person name="Whiteford S."/>
        </authorList>
    </citation>
    <scope>NUCLEOTIDE SEQUENCE</scope>
</reference>
<keyword evidence="7" id="KW-1185">Reference proteome</keyword>
<evidence type="ECO:0000256" key="3">
    <source>
        <dbReference type="ARBA" id="ARBA00022837"/>
    </source>
</evidence>
<keyword evidence="3" id="KW-0106">Calcium</keyword>
<protein>
    <submittedName>
        <fullName evidence="6">(diamondback moth) hypothetical protein</fullName>
    </submittedName>
</protein>
<comment type="caution">
    <text evidence="6">The sequence shown here is derived from an EMBL/GenBank/DDBJ whole genome shotgun (WGS) entry which is preliminary data.</text>
</comment>
<feature type="domain" description="EF-hand" evidence="5">
    <location>
        <begin position="1"/>
        <end position="26"/>
    </location>
</feature>
<keyword evidence="4" id="KW-0175">Coiled coil</keyword>
<evidence type="ECO:0000256" key="1">
    <source>
        <dbReference type="ARBA" id="ARBA00022723"/>
    </source>
</evidence>
<dbReference type="InterPro" id="IPR011992">
    <property type="entry name" value="EF-hand-dom_pair"/>
</dbReference>
<evidence type="ECO:0000313" key="6">
    <source>
        <dbReference type="EMBL" id="CAG9130592.1"/>
    </source>
</evidence>
<dbReference type="EMBL" id="CAJHNJ030000042">
    <property type="protein sequence ID" value="CAG9130592.1"/>
    <property type="molecule type" value="Genomic_DNA"/>
</dbReference>
<dbReference type="InterPro" id="IPR040365">
    <property type="entry name" value="EFHD1/2"/>
</dbReference>
<dbReference type="Pfam" id="PF13499">
    <property type="entry name" value="EF-hand_7"/>
    <property type="match status" value="1"/>
</dbReference>
<dbReference type="PANTHER" id="PTHR13025">
    <property type="entry name" value="EF-HAND DOMAIN-CONTAINING PROTEIN D"/>
    <property type="match status" value="1"/>
</dbReference>
<feature type="domain" description="EF-hand" evidence="5">
    <location>
        <begin position="27"/>
        <end position="62"/>
    </location>
</feature>
<dbReference type="SUPFAM" id="SSF47473">
    <property type="entry name" value="EF-hand"/>
    <property type="match status" value="1"/>
</dbReference>
<dbReference type="Proteomes" id="UP000653454">
    <property type="component" value="Unassembled WGS sequence"/>
</dbReference>
<feature type="coiled-coil region" evidence="4">
    <location>
        <begin position="97"/>
        <end position="132"/>
    </location>
</feature>
<name>A0A8S4FPX6_PLUXY</name>
<sequence>MQFDEGHDGYLDLTELKRMMERLGAPQTHLGLKAMISEVDEDHDSRISFREFLLIYRKARAGELETDSGLEALARLTEINVDQVGVNGAKNFFEAKIEELSKSNKFHAEIIQEQEEKRRDAEEKAIRRLKFKEKAALFQQA</sequence>
<evidence type="ECO:0000256" key="2">
    <source>
        <dbReference type="ARBA" id="ARBA00022737"/>
    </source>
</evidence>
<accession>A0A8S4FPX6</accession>
<keyword evidence="1" id="KW-0479">Metal-binding</keyword>
<dbReference type="GO" id="GO:0005509">
    <property type="term" value="F:calcium ion binding"/>
    <property type="evidence" value="ECO:0007669"/>
    <property type="project" value="InterPro"/>
</dbReference>
<dbReference type="PROSITE" id="PS50222">
    <property type="entry name" value="EF_HAND_2"/>
    <property type="match status" value="2"/>
</dbReference>
<dbReference type="CDD" id="cd00051">
    <property type="entry name" value="EFh"/>
    <property type="match status" value="1"/>
</dbReference>
<organism evidence="6 7">
    <name type="scientific">Plutella xylostella</name>
    <name type="common">Diamondback moth</name>
    <name type="synonym">Plutella maculipennis</name>
    <dbReference type="NCBI Taxonomy" id="51655"/>
    <lineage>
        <taxon>Eukaryota</taxon>
        <taxon>Metazoa</taxon>
        <taxon>Ecdysozoa</taxon>
        <taxon>Arthropoda</taxon>
        <taxon>Hexapoda</taxon>
        <taxon>Insecta</taxon>
        <taxon>Pterygota</taxon>
        <taxon>Neoptera</taxon>
        <taxon>Endopterygota</taxon>
        <taxon>Lepidoptera</taxon>
        <taxon>Glossata</taxon>
        <taxon>Ditrysia</taxon>
        <taxon>Yponomeutoidea</taxon>
        <taxon>Plutellidae</taxon>
        <taxon>Plutella</taxon>
    </lineage>
</organism>
<proteinExistence type="predicted"/>
<gene>
    <name evidence="6" type="ORF">PLXY2_LOCUS9960</name>
</gene>
<dbReference type="FunFam" id="1.10.238.10:FF:000112">
    <property type="entry name" value="EF-hand domain family, member D2"/>
    <property type="match status" value="1"/>
</dbReference>
<keyword evidence="2" id="KW-0677">Repeat</keyword>